<dbReference type="Pfam" id="PF01042">
    <property type="entry name" value="Ribonuc_L-PSP"/>
    <property type="match status" value="1"/>
</dbReference>
<keyword evidence="3" id="KW-1185">Reference proteome</keyword>
<dbReference type="CDD" id="cd00448">
    <property type="entry name" value="YjgF_YER057c_UK114_family"/>
    <property type="match status" value="1"/>
</dbReference>
<sequence>MLRNARASLAAAALIGTGSAASVSAQEGPEFLPLEGRTLPFSQAVQVGDKLYLAGQIGLARGDSEGEPNGIEAETRRTMERIGDTLAKYNLTHDALFKCTVWLADIEDFSAFNAVYRTYFKKGRFPTRSTMAVKALAGGAVIEVECIAWNPRD</sequence>
<comment type="caution">
    <text evidence="2">The sequence shown here is derived from an EMBL/GenBank/DDBJ whole genome shotgun (WGS) entry which is preliminary data.</text>
</comment>
<organism evidence="2 3">
    <name type="scientific">Erythrobacter ani</name>
    <dbReference type="NCBI Taxonomy" id="2827235"/>
    <lineage>
        <taxon>Bacteria</taxon>
        <taxon>Pseudomonadati</taxon>
        <taxon>Pseudomonadota</taxon>
        <taxon>Alphaproteobacteria</taxon>
        <taxon>Sphingomonadales</taxon>
        <taxon>Erythrobacteraceae</taxon>
        <taxon>Erythrobacter/Porphyrobacter group</taxon>
        <taxon>Erythrobacter</taxon>
    </lineage>
</organism>
<evidence type="ECO:0000256" key="1">
    <source>
        <dbReference type="SAM" id="SignalP"/>
    </source>
</evidence>
<dbReference type="PANTHER" id="PTHR11803:SF39">
    <property type="entry name" value="2-IMINOBUTANOATE_2-IMINOPROPANOATE DEAMINASE"/>
    <property type="match status" value="1"/>
</dbReference>
<proteinExistence type="predicted"/>
<dbReference type="Proteomes" id="UP000699975">
    <property type="component" value="Unassembled WGS sequence"/>
</dbReference>
<feature type="signal peptide" evidence="1">
    <location>
        <begin position="1"/>
        <end position="25"/>
    </location>
</feature>
<protein>
    <submittedName>
        <fullName evidence="2">RidA family protein</fullName>
    </submittedName>
</protein>
<gene>
    <name evidence="2" type="ORF">KCG45_08235</name>
</gene>
<dbReference type="PANTHER" id="PTHR11803">
    <property type="entry name" value="2-IMINOBUTANOATE/2-IMINOPROPANOATE DEAMINASE RIDA"/>
    <property type="match status" value="1"/>
</dbReference>
<dbReference type="EMBL" id="JAGSPB010000002">
    <property type="protein sequence ID" value="MBV7266163.1"/>
    <property type="molecule type" value="Genomic_DNA"/>
</dbReference>
<dbReference type="RefSeq" id="WP_218316792.1">
    <property type="nucleotide sequence ID" value="NZ_JAGSPB010000002.1"/>
</dbReference>
<accession>A0ABS6SM92</accession>
<evidence type="ECO:0000313" key="2">
    <source>
        <dbReference type="EMBL" id="MBV7266163.1"/>
    </source>
</evidence>
<feature type="chain" id="PRO_5046700737" evidence="1">
    <location>
        <begin position="26"/>
        <end position="153"/>
    </location>
</feature>
<dbReference type="InterPro" id="IPR006175">
    <property type="entry name" value="YjgF/YER057c/UK114"/>
</dbReference>
<evidence type="ECO:0000313" key="3">
    <source>
        <dbReference type="Proteomes" id="UP000699975"/>
    </source>
</evidence>
<keyword evidence="1" id="KW-0732">Signal</keyword>
<name>A0ABS6SM92_9SPHN</name>
<reference evidence="2 3" key="1">
    <citation type="submission" date="2021-04" db="EMBL/GenBank/DDBJ databases">
        <authorList>
            <person name="Pira H."/>
            <person name="Risdian C."/>
            <person name="Wink J."/>
        </authorList>
    </citation>
    <scope>NUCLEOTIDE SEQUENCE [LARGE SCALE GENOMIC DNA]</scope>
    <source>
        <strain evidence="2 3">WH131</strain>
    </source>
</reference>